<gene>
    <name evidence="1" type="ORF">AVEN_262545_1</name>
</gene>
<sequence length="114" mass="13570">MNQSGLIALEISRNARHNPNWLSRNDGKLFLHRNIRLFSKKERQAEDEFDALYLNGEVTENSDQESNSETDVEDNLVHQELYRLKPEHKRLYHSSIQPLILIYHKIKLYIIKLK</sequence>
<dbReference type="AlphaFoldDB" id="A0A4Y2KUZ9"/>
<dbReference type="EMBL" id="BGPR01005024">
    <property type="protein sequence ID" value="GBN06042.1"/>
    <property type="molecule type" value="Genomic_DNA"/>
</dbReference>
<comment type="caution">
    <text evidence="1">The sequence shown here is derived from an EMBL/GenBank/DDBJ whole genome shotgun (WGS) entry which is preliminary data.</text>
</comment>
<dbReference type="Proteomes" id="UP000499080">
    <property type="component" value="Unassembled WGS sequence"/>
</dbReference>
<reference evidence="1 2" key="1">
    <citation type="journal article" date="2019" name="Sci. Rep.">
        <title>Orb-weaving spider Araneus ventricosus genome elucidates the spidroin gene catalogue.</title>
        <authorList>
            <person name="Kono N."/>
            <person name="Nakamura H."/>
            <person name="Ohtoshi R."/>
            <person name="Moran D.A.P."/>
            <person name="Shinohara A."/>
            <person name="Yoshida Y."/>
            <person name="Fujiwara M."/>
            <person name="Mori M."/>
            <person name="Tomita M."/>
            <person name="Arakawa K."/>
        </authorList>
    </citation>
    <scope>NUCLEOTIDE SEQUENCE [LARGE SCALE GENOMIC DNA]</scope>
</reference>
<evidence type="ECO:0000313" key="1">
    <source>
        <dbReference type="EMBL" id="GBN06042.1"/>
    </source>
</evidence>
<proteinExistence type="predicted"/>
<protein>
    <submittedName>
        <fullName evidence="1">Uncharacterized protein</fullName>
    </submittedName>
</protein>
<accession>A0A4Y2KUZ9</accession>
<organism evidence="1 2">
    <name type="scientific">Araneus ventricosus</name>
    <name type="common">Orbweaver spider</name>
    <name type="synonym">Epeira ventricosa</name>
    <dbReference type="NCBI Taxonomy" id="182803"/>
    <lineage>
        <taxon>Eukaryota</taxon>
        <taxon>Metazoa</taxon>
        <taxon>Ecdysozoa</taxon>
        <taxon>Arthropoda</taxon>
        <taxon>Chelicerata</taxon>
        <taxon>Arachnida</taxon>
        <taxon>Araneae</taxon>
        <taxon>Araneomorphae</taxon>
        <taxon>Entelegynae</taxon>
        <taxon>Araneoidea</taxon>
        <taxon>Araneidae</taxon>
        <taxon>Araneus</taxon>
    </lineage>
</organism>
<name>A0A4Y2KUZ9_ARAVE</name>
<keyword evidence="2" id="KW-1185">Reference proteome</keyword>
<evidence type="ECO:0000313" key="2">
    <source>
        <dbReference type="Proteomes" id="UP000499080"/>
    </source>
</evidence>